<dbReference type="AlphaFoldDB" id="A0A2N0ZB38"/>
<feature type="signal peptide" evidence="1">
    <location>
        <begin position="1"/>
        <end position="31"/>
    </location>
</feature>
<dbReference type="InterPro" id="IPR021631">
    <property type="entry name" value="DUF3238"/>
</dbReference>
<sequence>MNRGKNSMRKYLFCTALFIVALLFSFNNSSAATNLELRVQTSENAITLNWVSDADYFQLYKGDKLVWEGTSKQKTIEELEPKKSYKYHLIALNKERKVVDQKLISVMTKDEIEKTNKAQLNSFSNLGQKQADDNPILDGKTIDAIVSEKNVKITWDKNLPENVDLYRNGEFIANITGHQFTDNDIEPNTYYTYNLVGKVERSDTEIEEEIQKLKKEGWTIDLKTLNEVSYESFDLGKIVKTFNTEQIKTQDVSLAATVYYPAKYNFRYTTFIPTAKADPPDGKSCPQFKGDNRDFSFSNNNYRTRTEVQANFTGSSNGSTSWVTKDVRPTTRYNCDGTTTTKTQKSYTMSKSNLEATKDFVSWKVTHSVGIPFEIYNISPPNIDYYYTAAVSSDGDIQVTGSHDQAPAHEMYAYIPNSDALLTIFRHENKGFDYLAPPMADRKISFSIYN</sequence>
<evidence type="ECO:0000313" key="2">
    <source>
        <dbReference type="EMBL" id="PKG26723.1"/>
    </source>
</evidence>
<keyword evidence="1" id="KW-0732">Signal</keyword>
<evidence type="ECO:0000256" key="1">
    <source>
        <dbReference type="SAM" id="SignalP"/>
    </source>
</evidence>
<keyword evidence="3" id="KW-1185">Reference proteome</keyword>
<reference evidence="2 3" key="1">
    <citation type="journal article" date="2010" name="Int. J. Syst. Evol. Microbiol.">
        <title>Bacillus horneckiae sp. nov., isolated from a spacecraft-assembly clean room.</title>
        <authorList>
            <person name="Vaishampayan P."/>
            <person name="Probst A."/>
            <person name="Krishnamurthi S."/>
            <person name="Ghosh S."/>
            <person name="Osman S."/>
            <person name="McDowall A."/>
            <person name="Ruckmani A."/>
            <person name="Mayilraj S."/>
            <person name="Venkateswaran K."/>
        </authorList>
    </citation>
    <scope>NUCLEOTIDE SEQUENCE [LARGE SCALE GENOMIC DNA]</scope>
    <source>
        <strain evidence="3">1PO1SC</strain>
    </source>
</reference>
<accession>A0A2N0ZB38</accession>
<dbReference type="Proteomes" id="UP000233343">
    <property type="component" value="Unassembled WGS sequence"/>
</dbReference>
<organism evidence="2 3">
    <name type="scientific">Cytobacillus horneckiae</name>
    <dbReference type="NCBI Taxonomy" id="549687"/>
    <lineage>
        <taxon>Bacteria</taxon>
        <taxon>Bacillati</taxon>
        <taxon>Bacillota</taxon>
        <taxon>Bacilli</taxon>
        <taxon>Bacillales</taxon>
        <taxon>Bacillaceae</taxon>
        <taxon>Cytobacillus</taxon>
    </lineage>
</organism>
<feature type="chain" id="PRO_5014715809" evidence="1">
    <location>
        <begin position="32"/>
        <end position="450"/>
    </location>
</feature>
<proteinExistence type="predicted"/>
<comment type="caution">
    <text evidence="2">The sequence shown here is derived from an EMBL/GenBank/DDBJ whole genome shotgun (WGS) entry which is preliminary data.</text>
</comment>
<dbReference type="Pfam" id="PF11579">
    <property type="entry name" value="DUF3238"/>
    <property type="match status" value="1"/>
</dbReference>
<protein>
    <submittedName>
        <fullName evidence="2">DUF3238 domain-containing protein</fullName>
    </submittedName>
</protein>
<evidence type="ECO:0000313" key="3">
    <source>
        <dbReference type="Proteomes" id="UP000233343"/>
    </source>
</evidence>
<dbReference type="EMBL" id="PISD01000059">
    <property type="protein sequence ID" value="PKG26723.1"/>
    <property type="molecule type" value="Genomic_DNA"/>
</dbReference>
<name>A0A2N0ZB38_9BACI</name>
<gene>
    <name evidence="2" type="ORF">CWS20_22340</name>
</gene>